<proteinExistence type="inferred from homology"/>
<comment type="caution">
    <text evidence="11">The sequence shown here is derived from an EMBL/GenBank/DDBJ whole genome shotgun (WGS) entry which is preliminary data.</text>
</comment>
<dbReference type="PATRIC" id="fig|742738.3.peg.4032"/>
<keyword evidence="7 10" id="KW-1133">Transmembrane helix</keyword>
<evidence type="ECO:0000256" key="1">
    <source>
        <dbReference type="ARBA" id="ARBA00004651"/>
    </source>
</evidence>
<evidence type="ECO:0000256" key="9">
    <source>
        <dbReference type="ARBA" id="ARBA00023251"/>
    </source>
</evidence>
<dbReference type="GO" id="GO:0015297">
    <property type="term" value="F:antiporter activity"/>
    <property type="evidence" value="ECO:0007669"/>
    <property type="project" value="InterPro"/>
</dbReference>
<evidence type="ECO:0000256" key="5">
    <source>
        <dbReference type="ARBA" id="ARBA00022475"/>
    </source>
</evidence>
<reference evidence="11 12" key="1">
    <citation type="submission" date="2011-08" db="EMBL/GenBank/DDBJ databases">
        <title>The Genome Sequence of Clostridium orbiscindens 1_3_50AFAA.</title>
        <authorList>
            <consortium name="The Broad Institute Genome Sequencing Platform"/>
            <person name="Earl A."/>
            <person name="Ward D."/>
            <person name="Feldgarden M."/>
            <person name="Gevers D."/>
            <person name="Daigneault M."/>
            <person name="Strauss J."/>
            <person name="Allen-Vercoe E."/>
            <person name="Young S.K."/>
            <person name="Zeng Q."/>
            <person name="Gargeya S."/>
            <person name="Fitzgerald M."/>
            <person name="Haas B."/>
            <person name="Abouelleil A."/>
            <person name="Alvarado L."/>
            <person name="Arachchi H.M."/>
            <person name="Berlin A."/>
            <person name="Brown A."/>
            <person name="Chapman S.B."/>
            <person name="Chen Z."/>
            <person name="Dunbar C."/>
            <person name="Freedman E."/>
            <person name="Gearin G."/>
            <person name="Gellesch M."/>
            <person name="Goldberg J."/>
            <person name="Griggs A."/>
            <person name="Gujja S."/>
            <person name="Heiman D."/>
            <person name="Howarth C."/>
            <person name="Larson L."/>
            <person name="Lui A."/>
            <person name="MacDonald P.J.P."/>
            <person name="Montmayeur A."/>
            <person name="Murphy C."/>
            <person name="Neiman D."/>
            <person name="Pearson M."/>
            <person name="Priest M."/>
            <person name="Roberts A."/>
            <person name="Saif S."/>
            <person name="Shea T."/>
            <person name="Shenoy N."/>
            <person name="Sisk P."/>
            <person name="Stolte C."/>
            <person name="Sykes S."/>
            <person name="Wortman J."/>
            <person name="Nusbaum C."/>
            <person name="Birren B."/>
        </authorList>
    </citation>
    <scope>NUCLEOTIDE SEQUENCE [LARGE SCALE GENOMIC DNA]</scope>
    <source>
        <strain evidence="11 12">1_3_50AFAA</strain>
    </source>
</reference>
<keyword evidence="8 10" id="KW-0472">Membrane</keyword>
<comment type="subcellular location">
    <subcellularLocation>
        <location evidence="1">Cell membrane</location>
        <topology evidence="1">Multi-pass membrane protein</topology>
    </subcellularLocation>
</comment>
<dbReference type="HOGENOM" id="CLU_012893_0_2_9"/>
<dbReference type="PANTHER" id="PTHR43823">
    <property type="entry name" value="SPORULATION PROTEIN YKVU"/>
    <property type="match status" value="1"/>
</dbReference>
<feature type="transmembrane region" description="Helical" evidence="10">
    <location>
        <begin position="87"/>
        <end position="109"/>
    </location>
</feature>
<dbReference type="GO" id="GO:0005886">
    <property type="term" value="C:plasma membrane"/>
    <property type="evidence" value="ECO:0007669"/>
    <property type="project" value="UniProtKB-SubCell"/>
</dbReference>
<evidence type="ECO:0000256" key="6">
    <source>
        <dbReference type="ARBA" id="ARBA00022692"/>
    </source>
</evidence>
<name>A0A096B194_FLAPL</name>
<comment type="similarity">
    <text evidence="2">Belongs to the multi antimicrobial extrusion (MATE) (TC 2.A.66.1) family. MepA subfamily.</text>
</comment>
<feature type="transmembrane region" description="Helical" evidence="10">
    <location>
        <begin position="353"/>
        <end position="373"/>
    </location>
</feature>
<feature type="transmembrane region" description="Helical" evidence="10">
    <location>
        <begin position="50"/>
        <end position="75"/>
    </location>
</feature>
<organism evidence="11 12">
    <name type="scientific">Flavonifractor plautii 1_3_50AFAA</name>
    <dbReference type="NCBI Taxonomy" id="742738"/>
    <lineage>
        <taxon>Bacteria</taxon>
        <taxon>Bacillati</taxon>
        <taxon>Bacillota</taxon>
        <taxon>Clostridia</taxon>
        <taxon>Eubacteriales</taxon>
        <taxon>Oscillospiraceae</taxon>
        <taxon>Flavonifractor</taxon>
    </lineage>
</organism>
<dbReference type="GO" id="GO:0046677">
    <property type="term" value="P:response to antibiotic"/>
    <property type="evidence" value="ECO:0007669"/>
    <property type="project" value="UniProtKB-KW"/>
</dbReference>
<evidence type="ECO:0000256" key="7">
    <source>
        <dbReference type="ARBA" id="ARBA00022989"/>
    </source>
</evidence>
<evidence type="ECO:0000256" key="3">
    <source>
        <dbReference type="ARBA" id="ARBA00022106"/>
    </source>
</evidence>
<evidence type="ECO:0000313" key="11">
    <source>
        <dbReference type="EMBL" id="KGF52800.1"/>
    </source>
</evidence>
<keyword evidence="9" id="KW-0046">Antibiotic resistance</keyword>
<accession>A0A096B194</accession>
<dbReference type="eggNOG" id="COG0534">
    <property type="taxonomic scope" value="Bacteria"/>
</dbReference>
<feature type="transmembrane region" description="Helical" evidence="10">
    <location>
        <begin position="409"/>
        <end position="428"/>
    </location>
</feature>
<dbReference type="GO" id="GO:0042910">
    <property type="term" value="F:xenobiotic transmembrane transporter activity"/>
    <property type="evidence" value="ECO:0007669"/>
    <property type="project" value="InterPro"/>
</dbReference>
<dbReference type="InterPro" id="IPR045070">
    <property type="entry name" value="MATE_MepA-like"/>
</dbReference>
<gene>
    <name evidence="11" type="ORF">HMPREF9460_03917</name>
</gene>
<dbReference type="Pfam" id="PF01554">
    <property type="entry name" value="MatE"/>
    <property type="match status" value="2"/>
</dbReference>
<feature type="transmembrane region" description="Helical" evidence="10">
    <location>
        <begin position="183"/>
        <end position="208"/>
    </location>
</feature>
<protein>
    <recommendedName>
        <fullName evidence="3">Multidrug export protein MepA</fullName>
    </recommendedName>
</protein>
<keyword evidence="5" id="KW-1003">Cell membrane</keyword>
<keyword evidence="12" id="KW-1185">Reference proteome</keyword>
<dbReference type="RefSeq" id="WP_009260806.1">
    <property type="nucleotide sequence ID" value="NZ_KN174168.1"/>
</dbReference>
<feature type="transmembrane region" description="Helical" evidence="10">
    <location>
        <begin position="158"/>
        <end position="177"/>
    </location>
</feature>
<evidence type="ECO:0000256" key="10">
    <source>
        <dbReference type="SAM" id="Phobius"/>
    </source>
</evidence>
<feature type="transmembrane region" description="Helical" evidence="10">
    <location>
        <begin position="12"/>
        <end position="38"/>
    </location>
</feature>
<dbReference type="PIRSF" id="PIRSF006603">
    <property type="entry name" value="DinF"/>
    <property type="match status" value="1"/>
</dbReference>
<dbReference type="InterPro" id="IPR048279">
    <property type="entry name" value="MdtK-like"/>
</dbReference>
<dbReference type="PANTHER" id="PTHR43823:SF3">
    <property type="entry name" value="MULTIDRUG EXPORT PROTEIN MEPA"/>
    <property type="match status" value="1"/>
</dbReference>
<dbReference type="EMBL" id="ADLO01000120">
    <property type="protein sequence ID" value="KGF52800.1"/>
    <property type="molecule type" value="Genomic_DNA"/>
</dbReference>
<keyword evidence="6 10" id="KW-0812">Transmembrane</keyword>
<dbReference type="CDD" id="cd13143">
    <property type="entry name" value="MATE_MepA_like"/>
    <property type="match status" value="1"/>
</dbReference>
<dbReference type="Proteomes" id="UP000029585">
    <property type="component" value="Unassembled WGS sequence"/>
</dbReference>
<evidence type="ECO:0000256" key="2">
    <source>
        <dbReference type="ARBA" id="ARBA00008417"/>
    </source>
</evidence>
<feature type="transmembrane region" description="Helical" evidence="10">
    <location>
        <begin position="309"/>
        <end position="333"/>
    </location>
</feature>
<dbReference type="AlphaFoldDB" id="A0A096B194"/>
<dbReference type="InterPro" id="IPR002528">
    <property type="entry name" value="MATE_fam"/>
</dbReference>
<evidence type="ECO:0000313" key="12">
    <source>
        <dbReference type="Proteomes" id="UP000029585"/>
    </source>
</evidence>
<sequence length="452" mass="49375">MNLNLVRRFFKFTVPSIVSMWIFSLYSLVDGMFVAWGVGEHALTAVNLSLPFVSLVFTLGILLATGTSTVLSIALGQKDVERARNYFNQNLFVVIAATLLLAVLVLFNLDWVADFLGATGENHHLVKEYVGVIACFSVFFTVSYNLEVQVKADGAPHVSIIGVISCGLMNVVLDYIFVMHLHWGVWGAALATGLAQATSTAVFAVYFLTHRYPLRFGRFKPDPGAYRRIIPLGTADGLSELSNGMVIFLFNHIIQRVIGPGALVSYTIISYVNTLVLNSVIGIAHGIQPLCSYHLGAEERPVCHKFLTYGIRLAACFAAGFFVLCQVLAGAVVGLFLQPDSALFASSVSALRLYSFAFLFVGFNVVISGFFTAMEHPIPSLTISFGRGLVLISGCLVALAFLFGANGIWLSPLVSESLCLLITLFFLIRYFRRVRREASGERDGIPDARPLD</sequence>
<evidence type="ECO:0000256" key="4">
    <source>
        <dbReference type="ARBA" id="ARBA00022448"/>
    </source>
</evidence>
<feature type="transmembrane region" description="Helical" evidence="10">
    <location>
        <begin position="385"/>
        <end position="403"/>
    </location>
</feature>
<keyword evidence="4" id="KW-0813">Transport</keyword>
<dbReference type="InterPro" id="IPR051327">
    <property type="entry name" value="MATE_MepA_subfamily"/>
</dbReference>
<feature type="transmembrane region" description="Helical" evidence="10">
    <location>
        <begin position="129"/>
        <end position="146"/>
    </location>
</feature>
<evidence type="ECO:0000256" key="8">
    <source>
        <dbReference type="ARBA" id="ARBA00023136"/>
    </source>
</evidence>